<feature type="domain" description="Mammalian cell entry C-terminal" evidence="3">
    <location>
        <begin position="124"/>
        <end position="308"/>
    </location>
</feature>
<dbReference type="eggNOG" id="COG1463">
    <property type="taxonomic scope" value="Bacteria"/>
</dbReference>
<dbReference type="Pfam" id="PF11887">
    <property type="entry name" value="Mce4_CUP1"/>
    <property type="match status" value="1"/>
</dbReference>
<dbReference type="EMBL" id="CP001802">
    <property type="protein sequence ID" value="ACY22678.1"/>
    <property type="molecule type" value="Genomic_DNA"/>
</dbReference>
<keyword evidence="1" id="KW-0472">Membrane</keyword>
<name>D0LE86_GORB4</name>
<dbReference type="InterPro" id="IPR005693">
    <property type="entry name" value="Mce"/>
</dbReference>
<dbReference type="STRING" id="526226.Gbro_3485"/>
<dbReference type="GO" id="GO:0005576">
    <property type="term" value="C:extracellular region"/>
    <property type="evidence" value="ECO:0007669"/>
    <property type="project" value="TreeGrafter"/>
</dbReference>
<reference evidence="5" key="1">
    <citation type="submission" date="2009-10" db="EMBL/GenBank/DDBJ databases">
        <title>The complete chromosome of Gordonia bronchialis DSM 43247.</title>
        <authorList>
            <consortium name="US DOE Joint Genome Institute (JGI-PGF)"/>
            <person name="Lucas S."/>
            <person name="Copeland A."/>
            <person name="Lapidus A."/>
            <person name="Glavina del Rio T."/>
            <person name="Dalin E."/>
            <person name="Tice H."/>
            <person name="Bruce D."/>
            <person name="Goodwin L."/>
            <person name="Pitluck S."/>
            <person name="Kyrpides N."/>
            <person name="Mavromatis K."/>
            <person name="Ivanova N."/>
            <person name="Ovchinnikova G."/>
            <person name="Saunders E."/>
            <person name="Brettin T."/>
            <person name="Detter J.C."/>
            <person name="Han C."/>
            <person name="Larimer F."/>
            <person name="Land M."/>
            <person name="Hauser L."/>
            <person name="Markowitz V."/>
            <person name="Cheng J.-F."/>
            <person name="Hugenholtz P."/>
            <person name="Woyke T."/>
            <person name="Wu D."/>
            <person name="Jando M."/>
            <person name="Schneider S."/>
            <person name="Goeker M."/>
            <person name="Klenk H.-P."/>
            <person name="Eisen J.A."/>
        </authorList>
    </citation>
    <scope>NUCLEOTIDE SEQUENCE [LARGE SCALE GENOMIC DNA]</scope>
    <source>
        <strain evidence="5">ATCC 25592 / DSM 43247 / BCRC 13721 / JCM 3198 / KCTC 3076 / NBRC 16047 / NCTC 10667</strain>
    </source>
</reference>
<keyword evidence="1" id="KW-1133">Transmembrane helix</keyword>
<evidence type="ECO:0000313" key="4">
    <source>
        <dbReference type="EMBL" id="ACY22678.1"/>
    </source>
</evidence>
<evidence type="ECO:0000259" key="2">
    <source>
        <dbReference type="Pfam" id="PF02470"/>
    </source>
</evidence>
<sequence>MPPLSRLARWQIAVVIVVGLLAVVYAGIRYVRLDEMVGVGAYSVTVAMADSGGIFTNAEVTYLGVPAGRVGALRLTKSGVSVELVLDSVGPQIPDSATAVVANRSAIGEQFVDLQPSTTSGPYLHDGSVIERFELPRPLEDVVSSALDFADSIPVEDLRTVVTELGNAFSGQGENLTRLVTSLSNLSRAGVDNISETVALLSNAESVLATQADQSDAILSWSRKLDLITAQLASSDPDVRRLLSTGTASASQLSALIDRHGGDMTAVVHDLGETLRTIAPTSYAVAPTFAMLSQLSASSHATAPGDGQIHFGVVLETNNPPACTRGYESTQRMIDEMRRRNPSFDLRYDDFPFNTAAACTVPQGNPTSVRGAARAPYANPRIAQPWDTTPKRDPDRLDLNPLARQLAALMGVHAR</sequence>
<feature type="domain" description="Mce/MlaD" evidence="2">
    <location>
        <begin position="41"/>
        <end position="116"/>
    </location>
</feature>
<dbReference type="PANTHER" id="PTHR33371">
    <property type="entry name" value="INTERMEMBRANE PHOSPHOLIPID TRANSPORT SYSTEM BINDING PROTEIN MLAD-RELATED"/>
    <property type="match status" value="1"/>
</dbReference>
<evidence type="ECO:0000256" key="1">
    <source>
        <dbReference type="SAM" id="Phobius"/>
    </source>
</evidence>
<dbReference type="Proteomes" id="UP000001219">
    <property type="component" value="Chromosome"/>
</dbReference>
<protein>
    <submittedName>
        <fullName evidence="4">Virulence factor Mce family protein</fullName>
    </submittedName>
</protein>
<dbReference type="PANTHER" id="PTHR33371:SF16">
    <property type="entry name" value="MCE-FAMILY PROTEIN MCE3F"/>
    <property type="match status" value="1"/>
</dbReference>
<keyword evidence="1" id="KW-0812">Transmembrane</keyword>
<evidence type="ECO:0000313" key="5">
    <source>
        <dbReference type="Proteomes" id="UP000001219"/>
    </source>
</evidence>
<dbReference type="OrthoDB" id="4741753at2"/>
<dbReference type="InterPro" id="IPR052336">
    <property type="entry name" value="MlaD_Phospholipid_Transporter"/>
</dbReference>
<dbReference type="NCBIfam" id="TIGR00996">
    <property type="entry name" value="Mtu_fam_mce"/>
    <property type="match status" value="1"/>
</dbReference>
<proteinExistence type="predicted"/>
<feature type="transmembrane region" description="Helical" evidence="1">
    <location>
        <begin position="7"/>
        <end position="28"/>
    </location>
</feature>
<organism evidence="4 5">
    <name type="scientific">Gordonia bronchialis (strain ATCC 25592 / DSM 43247 / BCRC 13721 / JCM 3198 / KCTC 3076 / NBRC 16047 / NCTC 10667)</name>
    <name type="common">Rhodococcus bronchialis</name>
    <dbReference type="NCBI Taxonomy" id="526226"/>
    <lineage>
        <taxon>Bacteria</taxon>
        <taxon>Bacillati</taxon>
        <taxon>Actinomycetota</taxon>
        <taxon>Actinomycetes</taxon>
        <taxon>Mycobacteriales</taxon>
        <taxon>Gordoniaceae</taxon>
        <taxon>Gordonia</taxon>
    </lineage>
</organism>
<evidence type="ECO:0000259" key="3">
    <source>
        <dbReference type="Pfam" id="PF11887"/>
    </source>
</evidence>
<dbReference type="KEGG" id="gbr:Gbro_3485"/>
<dbReference type="HOGENOM" id="CLU_032980_1_0_11"/>
<reference evidence="4 5" key="2">
    <citation type="journal article" date="2010" name="Stand. Genomic Sci.">
        <title>Complete genome sequence of Gordonia bronchialis type strain (3410).</title>
        <authorList>
            <person name="Ivanova N."/>
            <person name="Sikorski J."/>
            <person name="Jando M."/>
            <person name="Lapidus A."/>
            <person name="Nolan M."/>
            <person name="Lucas S."/>
            <person name="Del Rio T.G."/>
            <person name="Tice H."/>
            <person name="Copeland A."/>
            <person name="Cheng J.F."/>
            <person name="Chen F."/>
            <person name="Bruce D."/>
            <person name="Goodwin L."/>
            <person name="Pitluck S."/>
            <person name="Mavromatis K."/>
            <person name="Ovchinnikova G."/>
            <person name="Pati A."/>
            <person name="Chen A."/>
            <person name="Palaniappan K."/>
            <person name="Land M."/>
            <person name="Hauser L."/>
            <person name="Chang Y.J."/>
            <person name="Jeffries C.D."/>
            <person name="Chain P."/>
            <person name="Saunders E."/>
            <person name="Han C."/>
            <person name="Detter J.C."/>
            <person name="Brettin T."/>
            <person name="Rohde M."/>
            <person name="Goker M."/>
            <person name="Bristow J."/>
            <person name="Eisen J.A."/>
            <person name="Markowitz V."/>
            <person name="Hugenholtz P."/>
            <person name="Klenk H.P."/>
            <person name="Kyrpides N.C."/>
        </authorList>
    </citation>
    <scope>NUCLEOTIDE SEQUENCE [LARGE SCALE GENOMIC DNA]</scope>
    <source>
        <strain evidence="5">ATCC 25592 / DSM 43247 / BCRC 13721 / JCM 3198 / KCTC 3076 / NBRC 16047 / NCTC 10667</strain>
    </source>
</reference>
<keyword evidence="5" id="KW-1185">Reference proteome</keyword>
<dbReference type="InterPro" id="IPR024516">
    <property type="entry name" value="Mce_C"/>
</dbReference>
<accession>D0LE86</accession>
<dbReference type="AlphaFoldDB" id="D0LE86"/>
<dbReference type="Pfam" id="PF02470">
    <property type="entry name" value="MlaD"/>
    <property type="match status" value="1"/>
</dbReference>
<dbReference type="InterPro" id="IPR003399">
    <property type="entry name" value="Mce/MlaD"/>
</dbReference>
<dbReference type="RefSeq" id="WP_012835192.1">
    <property type="nucleotide sequence ID" value="NC_013441.1"/>
</dbReference>
<gene>
    <name evidence="4" type="ordered locus">Gbro_3485</name>
</gene>